<dbReference type="SUPFAM" id="SSF103491">
    <property type="entry name" value="Preprotein translocase SecY subunit"/>
    <property type="match status" value="1"/>
</dbReference>
<dbReference type="RefSeq" id="WP_338392456.1">
    <property type="nucleotide sequence ID" value="NZ_AP025314.1"/>
</dbReference>
<dbReference type="InterPro" id="IPR002208">
    <property type="entry name" value="SecY/SEC61-alpha"/>
</dbReference>
<dbReference type="Pfam" id="PF00344">
    <property type="entry name" value="SecY"/>
    <property type="match status" value="1"/>
</dbReference>
<dbReference type="Proteomes" id="UP001348817">
    <property type="component" value="Chromosome"/>
</dbReference>
<evidence type="ECO:0000256" key="4">
    <source>
        <dbReference type="ARBA" id="ARBA00022692"/>
    </source>
</evidence>
<keyword evidence="6 10" id="KW-1133">Transmembrane helix</keyword>
<dbReference type="InterPro" id="IPR030659">
    <property type="entry name" value="SecY_CS"/>
</dbReference>
<keyword evidence="5 10" id="KW-0653">Protein transport</keyword>
<dbReference type="PIRSF" id="PIRSF004557">
    <property type="entry name" value="SecY"/>
    <property type="match status" value="1"/>
</dbReference>
<evidence type="ECO:0000256" key="3">
    <source>
        <dbReference type="ARBA" id="ARBA00022448"/>
    </source>
</evidence>
<dbReference type="GO" id="GO:0043952">
    <property type="term" value="P:protein transport by the Sec complex"/>
    <property type="evidence" value="ECO:0007669"/>
    <property type="project" value="UniProtKB-UniRule"/>
</dbReference>
<reference evidence="12 13" key="1">
    <citation type="submission" date="2021-12" db="EMBL/GenBank/DDBJ databases">
        <title>Genome sequencing of bacteria with rrn-lacking chromosome and rrn-plasmid.</title>
        <authorList>
            <person name="Anda M."/>
            <person name="Iwasaki W."/>
        </authorList>
    </citation>
    <scope>NUCLEOTIDE SEQUENCE [LARGE SCALE GENOMIC DNA]</scope>
    <source>
        <strain evidence="12 13">DSM 100852</strain>
    </source>
</reference>
<evidence type="ECO:0000256" key="5">
    <source>
        <dbReference type="ARBA" id="ARBA00022927"/>
    </source>
</evidence>
<dbReference type="InterPro" id="IPR026593">
    <property type="entry name" value="SecY"/>
</dbReference>
<dbReference type="PANTHER" id="PTHR10906">
    <property type="entry name" value="SECY/SEC61-ALPHA FAMILY MEMBER"/>
    <property type="match status" value="1"/>
</dbReference>
<feature type="transmembrane region" description="Helical" evidence="10">
    <location>
        <begin position="360"/>
        <end position="381"/>
    </location>
</feature>
<comment type="similarity">
    <text evidence="2 10 11">Belongs to the SecY/SEC61-alpha family.</text>
</comment>
<name>A0AAU9CWR2_9BACT</name>
<dbReference type="NCBIfam" id="TIGR00967">
    <property type="entry name" value="3a0501s007"/>
    <property type="match status" value="1"/>
</dbReference>
<proteinExistence type="inferred from homology"/>
<feature type="transmembrane region" description="Helical" evidence="10">
    <location>
        <begin position="259"/>
        <end position="282"/>
    </location>
</feature>
<evidence type="ECO:0000256" key="9">
    <source>
        <dbReference type="ARBA" id="ARBA00039733"/>
    </source>
</evidence>
<evidence type="ECO:0000256" key="11">
    <source>
        <dbReference type="RuleBase" id="RU004349"/>
    </source>
</evidence>
<dbReference type="GO" id="GO:0006605">
    <property type="term" value="P:protein targeting"/>
    <property type="evidence" value="ECO:0007669"/>
    <property type="project" value="UniProtKB-UniRule"/>
</dbReference>
<dbReference type="HAMAP" id="MF_01465">
    <property type="entry name" value="SecY"/>
    <property type="match status" value="1"/>
</dbReference>
<comment type="function">
    <text evidence="10">The central subunit of the protein translocation channel SecYEG. Consists of two halves formed by TMs 1-5 and 6-10. These two domains form a lateral gate at the front which open onto the bilayer between TMs 2 and 7, and are clamped together by SecE at the back. The channel is closed by both a pore ring composed of hydrophobic SecY resides and a short helix (helix 2A) on the extracellular side of the membrane which forms a plug. The plug probably moves laterally to allow the channel to open. The ring and the pore may move independently.</text>
</comment>
<organism evidence="12 13">
    <name type="scientific">Fulvitalea axinellae</name>
    <dbReference type="NCBI Taxonomy" id="1182444"/>
    <lineage>
        <taxon>Bacteria</taxon>
        <taxon>Pseudomonadati</taxon>
        <taxon>Bacteroidota</taxon>
        <taxon>Cytophagia</taxon>
        <taxon>Cytophagales</taxon>
        <taxon>Persicobacteraceae</taxon>
        <taxon>Fulvitalea</taxon>
    </lineage>
</organism>
<evidence type="ECO:0000313" key="12">
    <source>
        <dbReference type="EMBL" id="BDD10929.1"/>
    </source>
</evidence>
<feature type="transmembrane region" description="Helical" evidence="10">
    <location>
        <begin position="113"/>
        <end position="132"/>
    </location>
</feature>
<comment type="subcellular location">
    <subcellularLocation>
        <location evidence="10">Cell membrane</location>
        <topology evidence="10">Multi-pass membrane protein</topology>
    </subcellularLocation>
    <subcellularLocation>
        <location evidence="1">Membrane</location>
        <topology evidence="1">Multi-pass membrane protein</topology>
    </subcellularLocation>
</comment>
<dbReference type="FunFam" id="1.10.3370.10:FF:000001">
    <property type="entry name" value="Preprotein translocase subunit SecY"/>
    <property type="match status" value="1"/>
</dbReference>
<feature type="transmembrane region" description="Helical" evidence="10">
    <location>
        <begin position="177"/>
        <end position="195"/>
    </location>
</feature>
<evidence type="ECO:0000256" key="2">
    <source>
        <dbReference type="ARBA" id="ARBA00005751"/>
    </source>
</evidence>
<protein>
    <recommendedName>
        <fullName evidence="9 10">Protein translocase subunit SecY</fullName>
    </recommendedName>
</protein>
<dbReference type="AlphaFoldDB" id="A0AAU9CWR2"/>
<evidence type="ECO:0000256" key="10">
    <source>
        <dbReference type="HAMAP-Rule" id="MF_01465"/>
    </source>
</evidence>
<evidence type="ECO:0000256" key="7">
    <source>
        <dbReference type="ARBA" id="ARBA00023010"/>
    </source>
</evidence>
<gene>
    <name evidence="10 12" type="primary">secY</name>
    <name evidence="12" type="ORF">FUAX_33610</name>
</gene>
<keyword evidence="8 10" id="KW-0472">Membrane</keyword>
<evidence type="ECO:0000256" key="8">
    <source>
        <dbReference type="ARBA" id="ARBA00023136"/>
    </source>
</evidence>
<dbReference type="PROSITE" id="PS00755">
    <property type="entry name" value="SECY_1"/>
    <property type="match status" value="1"/>
</dbReference>
<feature type="transmembrane region" description="Helical" evidence="10">
    <location>
        <begin position="387"/>
        <end position="407"/>
    </location>
</feature>
<dbReference type="KEGG" id="fax:FUAX_33610"/>
<keyword evidence="4 10" id="KW-0812">Transmembrane</keyword>
<evidence type="ECO:0000256" key="6">
    <source>
        <dbReference type="ARBA" id="ARBA00022989"/>
    </source>
</evidence>
<keyword evidence="13" id="KW-1185">Reference proteome</keyword>
<feature type="transmembrane region" description="Helical" evidence="10">
    <location>
        <begin position="144"/>
        <end position="165"/>
    </location>
</feature>
<evidence type="ECO:0000313" key="13">
    <source>
        <dbReference type="Proteomes" id="UP001348817"/>
    </source>
</evidence>
<feature type="transmembrane region" description="Helical" evidence="10">
    <location>
        <begin position="21"/>
        <end position="42"/>
    </location>
</feature>
<sequence>MKKFISAVSNIFAIEELRTRIVTTLFLLIIFRLGSFVVLPGVNPEALQSHDEGIFGLLNTFLGGSFSRASIFGLGIMPYISASIVLQLLTVAVPYFQKMQKEGESGRNKINQITRLLTIVITIAQGASYIAGTIPKEAVVIDRALFTGTAVVILTAGTLFCMWIGERITEKGIGNGISMLIMIGIISRLPGALLGEFVSQGMAGMLFVVLELVILFFIVMGVVMLTQATRRIPVQYAKQIAGSKVYGGRRQYIPMKVNAAGVMPIIFAQSLMFIPAMIAQFWQDQSDIAQSVGQTFSDFTSWQYNLVFALLIIVFTFFYTAITINPNQIADDLKRNGGFIPGVKPGKMTSEYIDTVLSRITLPGSVFLAIVAILPAFASLAGVSREFSSFFGGTSLLIMVGVVLDTLQQVESYLLMRHYEGLMKSGKIKGGSSENVVLT</sequence>
<accession>A0AAU9CWR2</accession>
<evidence type="ECO:0000256" key="1">
    <source>
        <dbReference type="ARBA" id="ARBA00004141"/>
    </source>
</evidence>
<dbReference type="GO" id="GO:0005886">
    <property type="term" value="C:plasma membrane"/>
    <property type="evidence" value="ECO:0007669"/>
    <property type="project" value="UniProtKB-SubCell"/>
</dbReference>
<keyword evidence="10" id="KW-1003">Cell membrane</keyword>
<keyword evidence="7 10" id="KW-0811">Translocation</keyword>
<dbReference type="GO" id="GO:0065002">
    <property type="term" value="P:intracellular protein transmembrane transport"/>
    <property type="evidence" value="ECO:0007669"/>
    <property type="project" value="UniProtKB-UniRule"/>
</dbReference>
<dbReference type="PRINTS" id="PR00303">
    <property type="entry name" value="SECYTRNLCASE"/>
</dbReference>
<feature type="transmembrane region" description="Helical" evidence="10">
    <location>
        <begin position="201"/>
        <end position="225"/>
    </location>
</feature>
<dbReference type="EMBL" id="AP025314">
    <property type="protein sequence ID" value="BDD10929.1"/>
    <property type="molecule type" value="Genomic_DNA"/>
</dbReference>
<feature type="transmembrane region" description="Helical" evidence="10">
    <location>
        <begin position="71"/>
        <end position="93"/>
    </location>
</feature>
<dbReference type="Gene3D" id="1.10.3370.10">
    <property type="entry name" value="SecY subunit domain"/>
    <property type="match status" value="1"/>
</dbReference>
<keyword evidence="3 10" id="KW-0813">Transport</keyword>
<comment type="subunit">
    <text evidence="10">Component of the Sec protein translocase complex. Heterotrimer consisting of SecY, SecE and SecG subunits. The heterotrimers can form oligomers, although 1 heterotrimer is thought to be able to translocate proteins. Interacts with the ribosome. Interacts with SecDF, and other proteins may be involved. Interacts with SecA.</text>
</comment>
<feature type="transmembrane region" description="Helical" evidence="10">
    <location>
        <begin position="302"/>
        <end position="324"/>
    </location>
</feature>
<dbReference type="InterPro" id="IPR023201">
    <property type="entry name" value="SecY_dom_sf"/>
</dbReference>